<proteinExistence type="predicted"/>
<dbReference type="SUPFAM" id="SSF81296">
    <property type="entry name" value="E set domains"/>
    <property type="match status" value="1"/>
</dbReference>
<dbReference type="Pfam" id="PF02922">
    <property type="entry name" value="CBM_48"/>
    <property type="match status" value="1"/>
</dbReference>
<accession>A0AA44ZDV2</accession>
<gene>
    <name evidence="3" type="ORF">APS60_11300</name>
</gene>
<protein>
    <submittedName>
        <fullName evidence="3">Isoamylase</fullName>
    </submittedName>
</protein>
<dbReference type="Proteomes" id="UP000223982">
    <property type="component" value="Unassembled WGS sequence"/>
</dbReference>
<feature type="region of interest" description="Disordered" evidence="1">
    <location>
        <begin position="1"/>
        <end position="24"/>
    </location>
</feature>
<evidence type="ECO:0000313" key="3">
    <source>
        <dbReference type="EMBL" id="PHJ26495.1"/>
    </source>
</evidence>
<dbReference type="Gene3D" id="3.20.20.80">
    <property type="entry name" value="Glycosidases"/>
    <property type="match status" value="1"/>
</dbReference>
<organism evidence="3 4">
    <name type="scientific">Cutibacterium acnes</name>
    <name type="common">Propionibacterium acnes</name>
    <dbReference type="NCBI Taxonomy" id="1747"/>
    <lineage>
        <taxon>Bacteria</taxon>
        <taxon>Bacillati</taxon>
        <taxon>Actinomycetota</taxon>
        <taxon>Actinomycetes</taxon>
        <taxon>Propionibacteriales</taxon>
        <taxon>Propionibacteriaceae</taxon>
        <taxon>Cutibacterium</taxon>
    </lineage>
</organism>
<dbReference type="InterPro" id="IPR014756">
    <property type="entry name" value="Ig_E-set"/>
</dbReference>
<dbReference type="InterPro" id="IPR017853">
    <property type="entry name" value="GH"/>
</dbReference>
<dbReference type="Gene3D" id="2.60.40.10">
    <property type="entry name" value="Immunoglobulins"/>
    <property type="match status" value="1"/>
</dbReference>
<dbReference type="AlphaFoldDB" id="A0AA44ZDV2"/>
<evidence type="ECO:0000256" key="1">
    <source>
        <dbReference type="SAM" id="MobiDB-lite"/>
    </source>
</evidence>
<evidence type="ECO:0000313" key="4">
    <source>
        <dbReference type="Proteomes" id="UP000223982"/>
    </source>
</evidence>
<comment type="caution">
    <text evidence="3">The sequence shown here is derived from an EMBL/GenBank/DDBJ whole genome shotgun (WGS) entry which is preliminary data.</text>
</comment>
<dbReference type="InterPro" id="IPR004193">
    <property type="entry name" value="Glyco_hydro_13_N"/>
</dbReference>
<feature type="domain" description="Glycoside hydrolase family 13 N-terminal" evidence="2">
    <location>
        <begin position="39"/>
        <end position="121"/>
    </location>
</feature>
<sequence>MTDDTTADGGDSLPNANDPIPTDYADRAQGMGVCLIDGNAAFRVWAPHAEAVAVTGTFDDWAAQPTGNKNDAKQVRSAKFQLVSEDNDYWYGQAAGARVGDEYRFVLMNGGQVISRIDPYARHVTNSIGNGIITDPNSYDWEGDDFTAPPTNELVIYEMHVGTFFDKDPNDDKPAELGDVESKIDHLTHLGVNAVELMPLMEFAGDYSWGYNPAHIFAVESAYDGHPASATLVLPPYSAIIVSRA</sequence>
<reference evidence="3 4" key="1">
    <citation type="submission" date="2017-02" db="EMBL/GenBank/DDBJ databases">
        <title>Prevalence of linear plasmids in Propionibacterium acnes isolates obtained from cancerous prostatic tissue.</title>
        <authorList>
            <person name="Davidsson S."/>
            <person name="Bruggemann H."/>
        </authorList>
    </citation>
    <scope>NUCLEOTIDE SEQUENCE [LARGE SCALE GENOMIC DNA]</scope>
    <source>
        <strain evidence="3 4">09-9</strain>
    </source>
</reference>
<dbReference type="GO" id="GO:0005975">
    <property type="term" value="P:carbohydrate metabolic process"/>
    <property type="evidence" value="ECO:0007669"/>
    <property type="project" value="InterPro"/>
</dbReference>
<dbReference type="InterPro" id="IPR013783">
    <property type="entry name" value="Ig-like_fold"/>
</dbReference>
<evidence type="ECO:0000259" key="2">
    <source>
        <dbReference type="Pfam" id="PF02922"/>
    </source>
</evidence>
<dbReference type="PANTHER" id="PTHR43651:SF11">
    <property type="entry name" value="MALTO-OLIGOSYLTREHALOSE TREHALOHYDROLASE"/>
    <property type="match status" value="1"/>
</dbReference>
<dbReference type="GO" id="GO:0004553">
    <property type="term" value="F:hydrolase activity, hydrolyzing O-glycosyl compounds"/>
    <property type="evidence" value="ECO:0007669"/>
    <property type="project" value="InterPro"/>
</dbReference>
<dbReference type="SUPFAM" id="SSF51445">
    <property type="entry name" value="(Trans)glycosidases"/>
    <property type="match status" value="1"/>
</dbReference>
<dbReference type="PANTHER" id="PTHR43651">
    <property type="entry name" value="1,4-ALPHA-GLUCAN-BRANCHING ENZYME"/>
    <property type="match status" value="1"/>
</dbReference>
<dbReference type="EMBL" id="LKVB01000010">
    <property type="protein sequence ID" value="PHJ26495.1"/>
    <property type="molecule type" value="Genomic_DNA"/>
</dbReference>
<name>A0AA44ZDV2_CUTAC</name>